<comment type="caution">
    <text evidence="3">The sequence shown here is derived from an EMBL/GenBank/DDBJ whole genome shotgun (WGS) entry which is preliminary data.</text>
</comment>
<dbReference type="GO" id="GO:0019478">
    <property type="term" value="P:D-amino acid catabolic process"/>
    <property type="evidence" value="ECO:0007669"/>
    <property type="project" value="UniProtKB-UniRule"/>
</dbReference>
<dbReference type="FunFam" id="3.50.80.10:FF:000001">
    <property type="entry name" value="D-aminoacyl-tRNA deacylase"/>
    <property type="match status" value="1"/>
</dbReference>
<evidence type="ECO:0000313" key="4">
    <source>
        <dbReference type="Proteomes" id="UP000231453"/>
    </source>
</evidence>
<keyword evidence="2" id="KW-0963">Cytoplasm</keyword>
<dbReference type="NCBIfam" id="TIGR00256">
    <property type="entry name" value="D-aminoacyl-tRNA deacylase"/>
    <property type="match status" value="1"/>
</dbReference>
<reference evidence="4" key="1">
    <citation type="submission" date="2017-09" db="EMBL/GenBank/DDBJ databases">
        <title>Depth-based differentiation of microbial function through sediment-hosted aquifers and enrichment of novel symbionts in the deep terrestrial subsurface.</title>
        <authorList>
            <person name="Probst A.J."/>
            <person name="Ladd B."/>
            <person name="Jarett J.K."/>
            <person name="Geller-Mcgrath D.E."/>
            <person name="Sieber C.M.K."/>
            <person name="Emerson J.B."/>
            <person name="Anantharaman K."/>
            <person name="Thomas B.C."/>
            <person name="Malmstrom R."/>
            <person name="Stieglmeier M."/>
            <person name="Klingl A."/>
            <person name="Woyke T."/>
            <person name="Ryan C.M."/>
            <person name="Banfield J.F."/>
        </authorList>
    </citation>
    <scope>NUCLEOTIDE SEQUENCE [LARGE SCALE GENOMIC DNA]</scope>
</reference>
<accession>A0A2M7VAW5</accession>
<dbReference type="PANTHER" id="PTHR10472">
    <property type="entry name" value="D-TYROSYL-TRNA TYR DEACYLASE"/>
    <property type="match status" value="1"/>
</dbReference>
<comment type="domain">
    <text evidence="2">A Gly-cisPro motif from one monomer fits into the active site of the other monomer to allow specific chiral rejection of L-amino acids.</text>
</comment>
<evidence type="ECO:0000256" key="2">
    <source>
        <dbReference type="HAMAP-Rule" id="MF_00518"/>
    </source>
</evidence>
<dbReference type="GO" id="GO:0005737">
    <property type="term" value="C:cytoplasm"/>
    <property type="evidence" value="ECO:0007669"/>
    <property type="project" value="UniProtKB-SubCell"/>
</dbReference>
<organism evidence="3 4">
    <name type="scientific">Candidatus Magasanikbacteria bacterium CG_4_10_14_0_2_um_filter_33_14</name>
    <dbReference type="NCBI Taxonomy" id="1974636"/>
    <lineage>
        <taxon>Bacteria</taxon>
        <taxon>Candidatus Magasanikiibacteriota</taxon>
    </lineage>
</organism>
<evidence type="ECO:0000256" key="1">
    <source>
        <dbReference type="ARBA" id="ARBA00009673"/>
    </source>
</evidence>
<keyword evidence="2" id="KW-0820">tRNA-binding</keyword>
<dbReference type="GO" id="GO:0000049">
    <property type="term" value="F:tRNA binding"/>
    <property type="evidence" value="ECO:0007669"/>
    <property type="project" value="UniProtKB-UniRule"/>
</dbReference>
<gene>
    <name evidence="2" type="primary">dtd</name>
    <name evidence="3" type="ORF">COX80_02105</name>
</gene>
<name>A0A2M7VAW5_9BACT</name>
<dbReference type="GO" id="GO:0051500">
    <property type="term" value="F:D-tyrosyl-tRNA(Tyr) deacylase activity"/>
    <property type="evidence" value="ECO:0007669"/>
    <property type="project" value="TreeGrafter"/>
</dbReference>
<dbReference type="SUPFAM" id="SSF69500">
    <property type="entry name" value="DTD-like"/>
    <property type="match status" value="1"/>
</dbReference>
<keyword evidence="2" id="KW-0694">RNA-binding</keyword>
<dbReference type="AlphaFoldDB" id="A0A2M7VAW5"/>
<dbReference type="EC" id="3.1.1.-" evidence="2"/>
<comment type="catalytic activity">
    <reaction evidence="2">
        <text>glycyl-tRNA(Ala) + H2O = tRNA(Ala) + glycine + H(+)</text>
        <dbReference type="Rhea" id="RHEA:53744"/>
        <dbReference type="Rhea" id="RHEA-COMP:9657"/>
        <dbReference type="Rhea" id="RHEA-COMP:13640"/>
        <dbReference type="ChEBI" id="CHEBI:15377"/>
        <dbReference type="ChEBI" id="CHEBI:15378"/>
        <dbReference type="ChEBI" id="CHEBI:57305"/>
        <dbReference type="ChEBI" id="CHEBI:78442"/>
        <dbReference type="ChEBI" id="CHEBI:78522"/>
    </reaction>
</comment>
<dbReference type="PANTHER" id="PTHR10472:SF5">
    <property type="entry name" value="D-AMINOACYL-TRNA DEACYLASE 1"/>
    <property type="match status" value="1"/>
</dbReference>
<comment type="function">
    <text evidence="2">An aminoacyl-tRNA editing enzyme that deacylates mischarged D-aminoacyl-tRNAs. Also deacylates mischarged glycyl-tRNA(Ala), protecting cells against glycine mischarging by AlaRS. Acts via tRNA-based rather than protein-based catalysis; rejects L-amino acids rather than detecting D-amino acids in the active site. By recycling D-aminoacyl-tRNA to D-amino acids and free tRNA molecules, this enzyme counteracts the toxicity associated with the formation of D-aminoacyl-tRNA entities in vivo and helps enforce protein L-homochirality.</text>
</comment>
<dbReference type="InterPro" id="IPR003732">
    <property type="entry name" value="Daa-tRNA_deacyls_DTD"/>
</dbReference>
<dbReference type="Pfam" id="PF02580">
    <property type="entry name" value="Tyr_Deacylase"/>
    <property type="match status" value="1"/>
</dbReference>
<comment type="subcellular location">
    <subcellularLocation>
        <location evidence="2">Cytoplasm</location>
    </subcellularLocation>
</comment>
<dbReference type="Proteomes" id="UP000231453">
    <property type="component" value="Unassembled WGS sequence"/>
</dbReference>
<dbReference type="InterPro" id="IPR023509">
    <property type="entry name" value="DTD-like_sf"/>
</dbReference>
<comment type="subunit">
    <text evidence="2">Homodimer.</text>
</comment>
<comment type="catalytic activity">
    <reaction evidence="2">
        <text>a D-aminoacyl-tRNA + H2O = a tRNA + a D-alpha-amino acid + H(+)</text>
        <dbReference type="Rhea" id="RHEA:13953"/>
        <dbReference type="Rhea" id="RHEA-COMP:10123"/>
        <dbReference type="Rhea" id="RHEA-COMP:10124"/>
        <dbReference type="ChEBI" id="CHEBI:15377"/>
        <dbReference type="ChEBI" id="CHEBI:15378"/>
        <dbReference type="ChEBI" id="CHEBI:59871"/>
        <dbReference type="ChEBI" id="CHEBI:78442"/>
        <dbReference type="ChEBI" id="CHEBI:79333"/>
        <dbReference type="EC" id="3.1.1.96"/>
    </reaction>
</comment>
<dbReference type="GO" id="GO:0106026">
    <property type="term" value="F:Gly-tRNA(Ala) deacylase activity"/>
    <property type="evidence" value="ECO:0007669"/>
    <property type="project" value="UniProtKB-UniRule"/>
</dbReference>
<dbReference type="EC" id="3.1.1.96" evidence="2"/>
<protein>
    <recommendedName>
        <fullName evidence="2">D-aminoacyl-tRNA deacylase</fullName>
        <shortName evidence="2">DTD</shortName>
        <ecNumber evidence="2">3.1.1.96</ecNumber>
    </recommendedName>
    <alternativeName>
        <fullName evidence="2">Gly-tRNA(Ala) deacylase</fullName>
        <ecNumber evidence="2">3.1.1.-</ecNumber>
    </alternativeName>
</protein>
<dbReference type="HAMAP" id="MF_00518">
    <property type="entry name" value="Deacylase_Dtd"/>
    <property type="match status" value="1"/>
</dbReference>
<proteinExistence type="inferred from homology"/>
<dbReference type="Gene3D" id="3.50.80.10">
    <property type="entry name" value="D-tyrosyl-tRNA(Tyr) deacylase"/>
    <property type="match status" value="1"/>
</dbReference>
<dbReference type="EMBL" id="PFPL01000033">
    <property type="protein sequence ID" value="PIZ96103.1"/>
    <property type="molecule type" value="Genomic_DNA"/>
</dbReference>
<evidence type="ECO:0000313" key="3">
    <source>
        <dbReference type="EMBL" id="PIZ96103.1"/>
    </source>
</evidence>
<sequence>MRIVLQKVKNANVKINNETVGEISNGFLLLLAIGKGDTREQSDFLVEKVCKLRLFSDAGSDSFMEKNILEVSGEVLVVSQFTLYGDCKKGTRPSFTDSEEPIKAKEMYEYFVNKIKEKVERVETGKFAEHMEVELVNDGPITLILEK</sequence>
<keyword evidence="2" id="KW-0378">Hydrolase</keyword>
<comment type="similarity">
    <text evidence="1 2">Belongs to the DTD family.</text>
</comment>
<feature type="short sequence motif" description="Gly-cisPro motif, important for rejection of L-amino acids" evidence="2">
    <location>
        <begin position="139"/>
        <end position="140"/>
    </location>
</feature>
<dbReference type="GO" id="GO:0043908">
    <property type="term" value="F:Ser(Gly)-tRNA(Ala) hydrolase activity"/>
    <property type="evidence" value="ECO:0007669"/>
    <property type="project" value="UniProtKB-UniRule"/>
</dbReference>